<dbReference type="PANTHER" id="PTHR12289">
    <property type="entry name" value="METAXIN RELATED"/>
    <property type="match status" value="1"/>
</dbReference>
<evidence type="ECO:0000256" key="6">
    <source>
        <dbReference type="ARBA" id="ARBA00023136"/>
    </source>
</evidence>
<dbReference type="AlphaFoldDB" id="A0A8G1W4U6"/>
<gene>
    <name evidence="9" type="ORF">BO72DRAFT_445076</name>
</gene>
<evidence type="ECO:0000256" key="4">
    <source>
        <dbReference type="ARBA" id="ARBA00022927"/>
    </source>
</evidence>
<evidence type="ECO:0008006" key="11">
    <source>
        <dbReference type="Google" id="ProtNLM"/>
    </source>
</evidence>
<reference evidence="9 10" key="1">
    <citation type="submission" date="2018-02" db="EMBL/GenBank/DDBJ databases">
        <title>The genomes of Aspergillus section Nigri reveals drivers in fungal speciation.</title>
        <authorList>
            <consortium name="DOE Joint Genome Institute"/>
            <person name="Vesth T.C."/>
            <person name="Nybo J."/>
            <person name="Theobald S."/>
            <person name="Brandl J."/>
            <person name="Frisvad J.C."/>
            <person name="Nielsen K.F."/>
            <person name="Lyhne E.K."/>
            <person name="Kogle M.E."/>
            <person name="Kuo A."/>
            <person name="Riley R."/>
            <person name="Clum A."/>
            <person name="Nolan M."/>
            <person name="Lipzen A."/>
            <person name="Salamov A."/>
            <person name="Henrissat B."/>
            <person name="Wiebenga A."/>
            <person name="De vries R.P."/>
            <person name="Grigoriev I.V."/>
            <person name="Mortensen U.H."/>
            <person name="Andersen M.R."/>
            <person name="Baker S.E."/>
        </authorList>
    </citation>
    <scope>NUCLEOTIDE SEQUENCE [LARGE SCALE GENOMIC DNA]</scope>
    <source>
        <strain evidence="9 10">CBS 313.89</strain>
    </source>
</reference>
<keyword evidence="3" id="KW-1000">Mitochondrion outer membrane</keyword>
<dbReference type="GeneID" id="63861290"/>
<dbReference type="InterPro" id="IPR019564">
    <property type="entry name" value="Sam37/metaxin_N"/>
</dbReference>
<dbReference type="EMBL" id="KZ824628">
    <property type="protein sequence ID" value="RAK80509.1"/>
    <property type="molecule type" value="Genomic_DNA"/>
</dbReference>
<dbReference type="VEuPathDB" id="FungiDB:BO72DRAFT_445076"/>
<keyword evidence="10" id="KW-1185">Reference proteome</keyword>
<dbReference type="RefSeq" id="XP_040804519.1">
    <property type="nucleotide sequence ID" value="XM_040943957.1"/>
</dbReference>
<evidence type="ECO:0000313" key="10">
    <source>
        <dbReference type="Proteomes" id="UP000249789"/>
    </source>
</evidence>
<dbReference type="Proteomes" id="UP000249789">
    <property type="component" value="Unassembled WGS sequence"/>
</dbReference>
<protein>
    <recommendedName>
        <fullName evidence="11">Mitochondrial import receptor subunit</fullName>
    </recommendedName>
</protein>
<proteinExistence type="predicted"/>
<evidence type="ECO:0000256" key="1">
    <source>
        <dbReference type="ARBA" id="ARBA00004294"/>
    </source>
</evidence>
<dbReference type="OrthoDB" id="5835136at2759"/>
<keyword evidence="5" id="KW-0496">Mitochondrion</keyword>
<keyword evidence="4" id="KW-0653">Protein transport</keyword>
<accession>A0A8G1W4U6</accession>
<dbReference type="CDD" id="cd03078">
    <property type="entry name" value="GST_N_Metaxin1_like"/>
    <property type="match status" value="1"/>
</dbReference>
<evidence type="ECO:0000256" key="5">
    <source>
        <dbReference type="ARBA" id="ARBA00023128"/>
    </source>
</evidence>
<keyword evidence="2" id="KW-0813">Transport</keyword>
<dbReference type="GO" id="GO:0007005">
    <property type="term" value="P:mitochondrion organization"/>
    <property type="evidence" value="ECO:0007669"/>
    <property type="project" value="TreeGrafter"/>
</dbReference>
<name>A0A8G1W4U6_9EURO</name>
<dbReference type="Pfam" id="PF17171">
    <property type="entry name" value="GST_C_6"/>
    <property type="match status" value="1"/>
</dbReference>
<organism evidence="9 10">
    <name type="scientific">Aspergillus fijiensis CBS 313.89</name>
    <dbReference type="NCBI Taxonomy" id="1448319"/>
    <lineage>
        <taxon>Eukaryota</taxon>
        <taxon>Fungi</taxon>
        <taxon>Dikarya</taxon>
        <taxon>Ascomycota</taxon>
        <taxon>Pezizomycotina</taxon>
        <taxon>Eurotiomycetes</taxon>
        <taxon>Eurotiomycetidae</taxon>
        <taxon>Eurotiales</taxon>
        <taxon>Aspergillaceae</taxon>
        <taxon>Aspergillus</taxon>
    </lineage>
</organism>
<evidence type="ECO:0000256" key="2">
    <source>
        <dbReference type="ARBA" id="ARBA00022448"/>
    </source>
</evidence>
<evidence type="ECO:0000259" key="7">
    <source>
        <dbReference type="Pfam" id="PF10568"/>
    </source>
</evidence>
<dbReference type="Pfam" id="PF10568">
    <property type="entry name" value="Tom37"/>
    <property type="match status" value="1"/>
</dbReference>
<keyword evidence="6" id="KW-0472">Membrane</keyword>
<feature type="domain" description="Mitochondrial outer membrane transport complex Sam37/metaxin N-terminal" evidence="7">
    <location>
        <begin position="70"/>
        <end position="196"/>
    </location>
</feature>
<evidence type="ECO:0000313" key="9">
    <source>
        <dbReference type="EMBL" id="RAK80509.1"/>
    </source>
</evidence>
<evidence type="ECO:0000256" key="3">
    <source>
        <dbReference type="ARBA" id="ARBA00022787"/>
    </source>
</evidence>
<sequence length="470" mass="51513">MPEAGDRAGYGILHVIGRDQQVRCTFAPAPHQLVRTIHRHTRVKPPEDTMVLELHVWGPAFSLPSIDAQCLATIAYLSLALPKDAWVLVASSDPSVSPTNELPALRNGITWVSRFRNIVDYLRQYSAGDWDLDAELTGLDRADSIALTSFLDTQFPPLLALSLYVTSQNYYNSVLPAYSSQILTWPSTWLIPPQIRAAAKRASDHLGLSSLDLVALEEDRKREHSAAVAAGRLPASLPLPKAAPTITSGLATTHRFRMEAVTAAAFEPLAAMLQPAQKNYLLGGDRPTSVDCLLLGYGSLAALGPESLQEAWLGEALRQKAPRVVEWVRRMQREAGLASLPWRKPERPRWVTVGNTLWNTVADATPIWRDIRANTRMREIAHSQEADLSGEERTALAEYVTGYKKDVWLSVAVVVGGVAALVGYMAHVGLLGGGEGNEEFEEDEDEEVEVVQPELPVSLNATDFLGSLSF</sequence>
<evidence type="ECO:0000259" key="8">
    <source>
        <dbReference type="Pfam" id="PF17171"/>
    </source>
</evidence>
<dbReference type="GO" id="GO:0001401">
    <property type="term" value="C:SAM complex"/>
    <property type="evidence" value="ECO:0007669"/>
    <property type="project" value="InterPro"/>
</dbReference>
<comment type="subcellular location">
    <subcellularLocation>
        <location evidence="1">Mitochondrion outer membrane</location>
    </subcellularLocation>
</comment>
<dbReference type="PANTHER" id="PTHR12289:SF41">
    <property type="entry name" value="FAILED AXON CONNECTIONS-RELATED"/>
    <property type="match status" value="1"/>
</dbReference>
<dbReference type="GO" id="GO:0015031">
    <property type="term" value="P:protein transport"/>
    <property type="evidence" value="ECO:0007669"/>
    <property type="project" value="UniProtKB-KW"/>
</dbReference>
<feature type="domain" description="Metaxin glutathione S-transferase" evidence="8">
    <location>
        <begin position="264"/>
        <end position="331"/>
    </location>
</feature>
<dbReference type="InterPro" id="IPR050931">
    <property type="entry name" value="Mito_Protein_Transport_Metaxin"/>
</dbReference>
<dbReference type="InterPro" id="IPR033468">
    <property type="entry name" value="Metaxin_GST"/>
</dbReference>